<evidence type="ECO:0000313" key="2">
    <source>
        <dbReference type="EMBL" id="SMO95191.1"/>
    </source>
</evidence>
<keyword evidence="3" id="KW-1185">Reference proteome</keyword>
<name>A0A521FHQ4_9SPHI</name>
<dbReference type="OrthoDB" id="741455at2"/>
<dbReference type="InterPro" id="IPR003018">
    <property type="entry name" value="GAF"/>
</dbReference>
<reference evidence="2 3" key="1">
    <citation type="submission" date="2017-05" db="EMBL/GenBank/DDBJ databases">
        <authorList>
            <person name="Varghese N."/>
            <person name="Submissions S."/>
        </authorList>
    </citation>
    <scope>NUCLEOTIDE SEQUENCE [LARGE SCALE GENOMIC DNA]</scope>
    <source>
        <strain evidence="2 3">DSM 19036</strain>
    </source>
</reference>
<protein>
    <submittedName>
        <fullName evidence="2">GAF domain-containing protein</fullName>
    </submittedName>
</protein>
<dbReference type="InterPro" id="IPR029016">
    <property type="entry name" value="GAF-like_dom_sf"/>
</dbReference>
<accession>A0A521FHQ4</accession>
<dbReference type="PANTHER" id="PTHR43102:SF2">
    <property type="entry name" value="GAF DOMAIN-CONTAINING PROTEIN"/>
    <property type="match status" value="1"/>
</dbReference>
<sequence>MRSTHPDNFDAVTRLLATEITRKKEFQEMTELLSFICHTPIAMISLTGRDKQYIKFKVGIDLQEQLKEDTFCQYISEAQQMLIIPDATKDQRFFDNPLVVKAPFIRFYAGMPLITRSGIRVGSICVLGRIPKELSATQKHRMRVLCKRISEMIELEFSQVA</sequence>
<dbReference type="AlphaFoldDB" id="A0A521FHQ4"/>
<evidence type="ECO:0000313" key="3">
    <source>
        <dbReference type="Proteomes" id="UP000320300"/>
    </source>
</evidence>
<dbReference type="RefSeq" id="WP_142530241.1">
    <property type="nucleotide sequence ID" value="NZ_CBCSJO010000011.1"/>
</dbReference>
<dbReference type="Pfam" id="PF01590">
    <property type="entry name" value="GAF"/>
    <property type="match status" value="1"/>
</dbReference>
<dbReference type="Proteomes" id="UP000320300">
    <property type="component" value="Unassembled WGS sequence"/>
</dbReference>
<dbReference type="EMBL" id="FXTN01000012">
    <property type="protein sequence ID" value="SMO95191.1"/>
    <property type="molecule type" value="Genomic_DNA"/>
</dbReference>
<dbReference type="Gene3D" id="3.30.450.40">
    <property type="match status" value="1"/>
</dbReference>
<organism evidence="2 3">
    <name type="scientific">Pedobacter westerhofensis</name>
    <dbReference type="NCBI Taxonomy" id="425512"/>
    <lineage>
        <taxon>Bacteria</taxon>
        <taxon>Pseudomonadati</taxon>
        <taxon>Bacteroidota</taxon>
        <taxon>Sphingobacteriia</taxon>
        <taxon>Sphingobacteriales</taxon>
        <taxon>Sphingobacteriaceae</taxon>
        <taxon>Pedobacter</taxon>
    </lineage>
</organism>
<gene>
    <name evidence="2" type="ORF">SAMN06265348_11225</name>
</gene>
<proteinExistence type="predicted"/>
<dbReference type="PANTHER" id="PTHR43102">
    <property type="entry name" value="SLR1143 PROTEIN"/>
    <property type="match status" value="1"/>
</dbReference>
<feature type="domain" description="GAF" evidence="1">
    <location>
        <begin position="25"/>
        <end position="150"/>
    </location>
</feature>
<dbReference type="SUPFAM" id="SSF55781">
    <property type="entry name" value="GAF domain-like"/>
    <property type="match status" value="1"/>
</dbReference>
<evidence type="ECO:0000259" key="1">
    <source>
        <dbReference type="Pfam" id="PF01590"/>
    </source>
</evidence>